<evidence type="ECO:0000313" key="12">
    <source>
        <dbReference type="Proteomes" id="UP000051401"/>
    </source>
</evidence>
<dbReference type="GO" id="GO:0004252">
    <property type="term" value="F:serine-type endopeptidase activity"/>
    <property type="evidence" value="ECO:0007669"/>
    <property type="project" value="UniProtKB-EC"/>
</dbReference>
<evidence type="ECO:0000256" key="2">
    <source>
        <dbReference type="ARBA" id="ARBA00007664"/>
    </source>
</evidence>
<dbReference type="Proteomes" id="UP000051401">
    <property type="component" value="Unassembled WGS sequence"/>
</dbReference>
<reference evidence="10 12" key="1">
    <citation type="submission" date="2015-04" db="EMBL/GenBank/DDBJ databases">
        <title>The draft genome sequence of Roseovarius indicus B108T.</title>
        <authorList>
            <person name="Li G."/>
            <person name="Lai Q."/>
            <person name="Shao Z."/>
            <person name="Yan P."/>
        </authorList>
    </citation>
    <scope>NUCLEOTIDE SEQUENCE [LARGE SCALE GENOMIC DNA]</scope>
    <source>
        <strain evidence="10 12">B108</strain>
    </source>
</reference>
<evidence type="ECO:0000256" key="1">
    <source>
        <dbReference type="ARBA" id="ARBA00004613"/>
    </source>
</evidence>
<dbReference type="FunFam" id="2.40.10.10:FF:000068">
    <property type="entry name" value="transmembrane protease serine 2"/>
    <property type="match status" value="1"/>
</dbReference>
<dbReference type="InterPro" id="IPR043504">
    <property type="entry name" value="Peptidase_S1_PA_chymotrypsin"/>
</dbReference>
<dbReference type="Pfam" id="PF00089">
    <property type="entry name" value="Trypsin"/>
    <property type="match status" value="1"/>
</dbReference>
<feature type="chain" id="PRO_5010437321" evidence="8">
    <location>
        <begin position="24"/>
        <end position="351"/>
    </location>
</feature>
<dbReference type="PROSITE" id="PS00134">
    <property type="entry name" value="TRYPSIN_HIS"/>
    <property type="match status" value="1"/>
</dbReference>
<dbReference type="PANTHER" id="PTHR24276">
    <property type="entry name" value="POLYSERASE-RELATED"/>
    <property type="match status" value="1"/>
</dbReference>
<keyword evidence="7" id="KW-0645">Protease</keyword>
<keyword evidence="4 8" id="KW-0732">Signal</keyword>
<organism evidence="10 12">
    <name type="scientific">Roseovarius indicus</name>
    <dbReference type="NCBI Taxonomy" id="540747"/>
    <lineage>
        <taxon>Bacteria</taxon>
        <taxon>Pseudomonadati</taxon>
        <taxon>Pseudomonadota</taxon>
        <taxon>Alphaproteobacteria</taxon>
        <taxon>Rhodobacterales</taxon>
        <taxon>Roseobacteraceae</taxon>
        <taxon>Roseovarius</taxon>
    </lineage>
</organism>
<dbReference type="PANTHER" id="PTHR24276:SF98">
    <property type="entry name" value="FI18310P1-RELATED"/>
    <property type="match status" value="1"/>
</dbReference>
<keyword evidence="3" id="KW-0964">Secreted</keyword>
<evidence type="ECO:0000256" key="3">
    <source>
        <dbReference type="ARBA" id="ARBA00022525"/>
    </source>
</evidence>
<dbReference type="OrthoDB" id="267336at2"/>
<dbReference type="InterPro" id="IPR018114">
    <property type="entry name" value="TRYPSIN_HIS"/>
</dbReference>
<proteinExistence type="inferred from homology"/>
<dbReference type="InterPro" id="IPR033116">
    <property type="entry name" value="TRYPSIN_SER"/>
</dbReference>
<dbReference type="EC" id="3.4.21.4" evidence="11"/>
<evidence type="ECO:0000256" key="7">
    <source>
        <dbReference type="RuleBase" id="RU363034"/>
    </source>
</evidence>
<dbReference type="SUPFAM" id="SSF50494">
    <property type="entry name" value="Trypsin-like serine proteases"/>
    <property type="match status" value="1"/>
</dbReference>
<dbReference type="SMART" id="SM00020">
    <property type="entry name" value="Tryp_SPc"/>
    <property type="match status" value="1"/>
</dbReference>
<dbReference type="PROSITE" id="PS00135">
    <property type="entry name" value="TRYPSIN_SER"/>
    <property type="match status" value="1"/>
</dbReference>
<dbReference type="AlphaFoldDB" id="A0A0T5P3D7"/>
<reference evidence="11 13" key="2">
    <citation type="submission" date="2018-08" db="EMBL/GenBank/DDBJ databases">
        <title>Genetic Globetrotter - A new plasmid hitch-hiking vast phylogenetic and geographic distances.</title>
        <authorList>
            <person name="Vollmers J."/>
            <person name="Petersen J."/>
        </authorList>
    </citation>
    <scope>NUCLEOTIDE SEQUENCE [LARGE SCALE GENOMIC DNA]</scope>
    <source>
        <strain evidence="11 13">DSM 26383</strain>
    </source>
</reference>
<comment type="subcellular location">
    <subcellularLocation>
        <location evidence="1">Secreted</location>
    </subcellularLocation>
</comment>
<dbReference type="PROSITE" id="PS50240">
    <property type="entry name" value="TRYPSIN_DOM"/>
    <property type="match status" value="1"/>
</dbReference>
<dbReference type="STRING" id="540747.SAMN04488031_11582"/>
<comment type="similarity">
    <text evidence="2">Belongs to the peptidase S1 family.</text>
</comment>
<keyword evidence="6" id="KW-0325">Glycoprotein</keyword>
<dbReference type="InterPro" id="IPR001314">
    <property type="entry name" value="Peptidase_S1A"/>
</dbReference>
<dbReference type="PATRIC" id="fig|540747.5.peg.3075"/>
<dbReference type="FunFam" id="2.40.10.10:FF:000054">
    <property type="entry name" value="Complement C1r subcomponent"/>
    <property type="match status" value="1"/>
</dbReference>
<evidence type="ECO:0000313" key="13">
    <source>
        <dbReference type="Proteomes" id="UP000325785"/>
    </source>
</evidence>
<keyword evidence="7" id="KW-0720">Serine protease</keyword>
<dbReference type="InterPro" id="IPR009003">
    <property type="entry name" value="Peptidase_S1_PA"/>
</dbReference>
<dbReference type="GO" id="GO:0005576">
    <property type="term" value="C:extracellular region"/>
    <property type="evidence" value="ECO:0007669"/>
    <property type="project" value="UniProtKB-SubCell"/>
</dbReference>
<dbReference type="InterPro" id="IPR050430">
    <property type="entry name" value="Peptidase_S1"/>
</dbReference>
<dbReference type="PRINTS" id="PR00722">
    <property type="entry name" value="CHYMOTRYPSIN"/>
</dbReference>
<gene>
    <name evidence="11" type="ORF">RIdsm_04404</name>
    <name evidence="10" type="ORF">XM52_23595</name>
</gene>
<keyword evidence="12" id="KW-1185">Reference proteome</keyword>
<feature type="signal peptide" evidence="8">
    <location>
        <begin position="1"/>
        <end position="23"/>
    </location>
</feature>
<dbReference type="KEGG" id="rid:RIdsm_04404"/>
<dbReference type="CDD" id="cd00190">
    <property type="entry name" value="Tryp_SPc"/>
    <property type="match status" value="1"/>
</dbReference>
<accession>A0A0T5P3D7</accession>
<keyword evidence="5" id="KW-1015">Disulfide bond</keyword>
<evidence type="ECO:0000259" key="9">
    <source>
        <dbReference type="PROSITE" id="PS50240"/>
    </source>
</evidence>
<evidence type="ECO:0000256" key="6">
    <source>
        <dbReference type="ARBA" id="ARBA00023180"/>
    </source>
</evidence>
<sequence>MKFLTASATALSVLCLIAPPVAAQESAFSKVAVPATGSGTSVAKYVVKERAKAENLGGEAASRIYGGRAAQDGAWPHQVSLHLVERLDGSTEGLYGSQFCGGSIIARQWVLTAAHCIADDEGRAVDPATIAVKSGATDLGEGDLRAVASVIVHENYDPSTGDADIGLIQLTEPIADSSGPVAAIPVQTNSTQLPDGPAVVIGWGMMEENKFPVDLMETDIDIVSNATCNKGMAEVSQRDLGAFLFVIGTENRIPMDRLEEAYSIILNNWGDALTNNMICAGVPSGKRTSCNGDSGGPLMIKEPDGDWLQVGIVSWGRKPLGSNEPCGHENLYSVYTRVSNYFDWIASHVRG</sequence>
<dbReference type="Gene3D" id="2.40.10.10">
    <property type="entry name" value="Trypsin-like serine proteases"/>
    <property type="match status" value="1"/>
</dbReference>
<keyword evidence="7 11" id="KW-0378">Hydrolase</keyword>
<dbReference type="EMBL" id="CP031598">
    <property type="protein sequence ID" value="QEW28572.1"/>
    <property type="molecule type" value="Genomic_DNA"/>
</dbReference>
<dbReference type="GO" id="GO:0006508">
    <property type="term" value="P:proteolysis"/>
    <property type="evidence" value="ECO:0007669"/>
    <property type="project" value="UniProtKB-KW"/>
</dbReference>
<dbReference type="InterPro" id="IPR001254">
    <property type="entry name" value="Trypsin_dom"/>
</dbReference>
<dbReference type="Proteomes" id="UP000325785">
    <property type="component" value="Chromosome"/>
</dbReference>
<evidence type="ECO:0000256" key="4">
    <source>
        <dbReference type="ARBA" id="ARBA00022729"/>
    </source>
</evidence>
<dbReference type="RefSeq" id="WP_074940643.1">
    <property type="nucleotide sequence ID" value="NZ_CP031598.1"/>
</dbReference>
<feature type="domain" description="Peptidase S1" evidence="9">
    <location>
        <begin position="64"/>
        <end position="350"/>
    </location>
</feature>
<protein>
    <submittedName>
        <fullName evidence="11">Trypsin</fullName>
        <ecNumber evidence="11">3.4.21.4</ecNumber>
    </submittedName>
</protein>
<evidence type="ECO:0000313" key="11">
    <source>
        <dbReference type="EMBL" id="QEW28572.1"/>
    </source>
</evidence>
<evidence type="ECO:0000313" key="10">
    <source>
        <dbReference type="EMBL" id="KRS15423.1"/>
    </source>
</evidence>
<dbReference type="EMBL" id="LAXI01000022">
    <property type="protein sequence ID" value="KRS15423.1"/>
    <property type="molecule type" value="Genomic_DNA"/>
</dbReference>
<evidence type="ECO:0000256" key="5">
    <source>
        <dbReference type="ARBA" id="ARBA00023157"/>
    </source>
</evidence>
<name>A0A0T5P3D7_9RHOB</name>
<evidence type="ECO:0000256" key="8">
    <source>
        <dbReference type="SAM" id="SignalP"/>
    </source>
</evidence>